<name>A0AAD3S852_NEPGR</name>
<proteinExistence type="predicted"/>
<dbReference type="AlphaFoldDB" id="A0AAD3S852"/>
<reference evidence="1" key="1">
    <citation type="submission" date="2023-05" db="EMBL/GenBank/DDBJ databases">
        <title>Nepenthes gracilis genome sequencing.</title>
        <authorList>
            <person name="Fukushima K."/>
        </authorList>
    </citation>
    <scope>NUCLEOTIDE SEQUENCE</scope>
    <source>
        <strain evidence="1">SING2019-196</strain>
    </source>
</reference>
<dbReference type="EMBL" id="BSYO01000006">
    <property type="protein sequence ID" value="GMH06084.1"/>
    <property type="molecule type" value="Genomic_DNA"/>
</dbReference>
<organism evidence="1 2">
    <name type="scientific">Nepenthes gracilis</name>
    <name type="common">Slender pitcher plant</name>
    <dbReference type="NCBI Taxonomy" id="150966"/>
    <lineage>
        <taxon>Eukaryota</taxon>
        <taxon>Viridiplantae</taxon>
        <taxon>Streptophyta</taxon>
        <taxon>Embryophyta</taxon>
        <taxon>Tracheophyta</taxon>
        <taxon>Spermatophyta</taxon>
        <taxon>Magnoliopsida</taxon>
        <taxon>eudicotyledons</taxon>
        <taxon>Gunneridae</taxon>
        <taxon>Pentapetalae</taxon>
        <taxon>Caryophyllales</taxon>
        <taxon>Nepenthaceae</taxon>
        <taxon>Nepenthes</taxon>
    </lineage>
</organism>
<accession>A0AAD3S852</accession>
<gene>
    <name evidence="1" type="ORF">Nepgr_007924</name>
</gene>
<protein>
    <submittedName>
        <fullName evidence="1">Uncharacterized protein</fullName>
    </submittedName>
</protein>
<evidence type="ECO:0000313" key="2">
    <source>
        <dbReference type="Proteomes" id="UP001279734"/>
    </source>
</evidence>
<keyword evidence="2" id="KW-1185">Reference proteome</keyword>
<dbReference type="Proteomes" id="UP001279734">
    <property type="component" value="Unassembled WGS sequence"/>
</dbReference>
<evidence type="ECO:0000313" key="1">
    <source>
        <dbReference type="EMBL" id="GMH06084.1"/>
    </source>
</evidence>
<sequence length="135" mass="15075">MLASTKITALDFQQQQGDNQCQHVPSPSASEEQQHLIALLVFHQQLSKSQMHHFPSLTPAKDSSNFQVILPFHHQADQISNSSKQSLPATRFSIHSRPMHCISVHSTHRLHLAPVASIWHHGSLSFALSLHLSNP</sequence>
<comment type="caution">
    <text evidence="1">The sequence shown here is derived from an EMBL/GenBank/DDBJ whole genome shotgun (WGS) entry which is preliminary data.</text>
</comment>